<dbReference type="InterPro" id="IPR009695">
    <property type="entry name" value="Diacylglyc_glucosyltr_N"/>
</dbReference>
<dbReference type="Pfam" id="PF06925">
    <property type="entry name" value="MGDG_synth"/>
    <property type="match status" value="1"/>
</dbReference>
<dbReference type="PANTHER" id="PTHR43025:SF3">
    <property type="entry name" value="MONOGALACTOSYLDIACYLGLYCEROL SYNTHASE 1, CHLOROPLASTIC"/>
    <property type="match status" value="1"/>
</dbReference>
<accession>J9UGL0</accession>
<name>J9UGL0_BRAPL</name>
<dbReference type="EMBL" id="CP003490">
    <property type="protein sequence ID" value="AFR69645.1"/>
    <property type="molecule type" value="Genomic_DNA"/>
</dbReference>
<protein>
    <submittedName>
        <fullName evidence="5">Monogalactosyldiacylglycerol synthase</fullName>
    </submittedName>
</protein>
<dbReference type="InterPro" id="IPR050519">
    <property type="entry name" value="Glycosyltransf_28_UgtP"/>
</dbReference>
<dbReference type="HOGENOM" id="CLU_028367_0_1_12"/>
<gene>
    <name evidence="5" type="ORF">B2904_orf289</name>
</gene>
<keyword evidence="2" id="KW-0328">Glycosyltransferase</keyword>
<dbReference type="SUPFAM" id="SSF53756">
    <property type="entry name" value="UDP-Glycosyltransferase/glycogen phosphorylase"/>
    <property type="match status" value="1"/>
</dbReference>
<dbReference type="Gene3D" id="3.40.50.2000">
    <property type="entry name" value="Glycogen Phosphorylase B"/>
    <property type="match status" value="1"/>
</dbReference>
<dbReference type="AlphaFoldDB" id="J9UGL0"/>
<dbReference type="GO" id="GO:0016758">
    <property type="term" value="F:hexosyltransferase activity"/>
    <property type="evidence" value="ECO:0007669"/>
    <property type="project" value="InterPro"/>
</dbReference>
<keyword evidence="3" id="KW-0808">Transferase</keyword>
<dbReference type="RefSeq" id="WP_014935258.1">
    <property type="nucleotide sequence ID" value="NC_018607.1"/>
</dbReference>
<dbReference type="GO" id="GO:0009247">
    <property type="term" value="P:glycolipid biosynthetic process"/>
    <property type="evidence" value="ECO:0007669"/>
    <property type="project" value="InterPro"/>
</dbReference>
<sequence length="373" mass="43587">MKKILIISSEYTGHGHKSVDTALLQYFKLKYKDKIECKVINGFKLGNKKLKQIEILYNPCIKYLPNLWEKIFFISNKNSIFFNKNTSKNIQKKFIKLINSYEPNLILSVHPMFNGSILNILERNNIHIKFYTLITDLVSVSRIWLDIRTNKIISPSKEATEFIINNGIDKDKILTFGIPVRNHFISKYKTIDEIRANTNFNNKLRILILNNTEKSKRIFYMIKNIHEKFDCDITVVCGRNKNSYIRIKNRLKNYDKPVNIIGYTKELFNLFYNNDVLITRCGTLSVVEAINCIIPIISMGALPGQEEDTPVYLENNNLGYDTSSTNDIFNKINLLLENNRERLLKIREAQFNYYGRDVTPKIVEYIANQLIND</sequence>
<dbReference type="Proteomes" id="UP000007346">
    <property type="component" value="Chromosome"/>
</dbReference>
<evidence type="ECO:0000259" key="4">
    <source>
        <dbReference type="Pfam" id="PF06925"/>
    </source>
</evidence>
<organism evidence="5 6">
    <name type="scientific">Brachyspira pilosicoli B2904</name>
    <dbReference type="NCBI Taxonomy" id="1133568"/>
    <lineage>
        <taxon>Bacteria</taxon>
        <taxon>Pseudomonadati</taxon>
        <taxon>Spirochaetota</taxon>
        <taxon>Spirochaetia</taxon>
        <taxon>Brachyspirales</taxon>
        <taxon>Brachyspiraceae</taxon>
        <taxon>Brachyspira</taxon>
    </lineage>
</organism>
<reference evidence="5 6" key="1">
    <citation type="journal article" date="2012" name="BMC Genomics">
        <title>Comparative genomics of Brachyspira pilosicoli strains: genome rearrangements, reductions and correlation of genetic compliment with phenotypic diversity.</title>
        <authorList>
            <person name="Mappley L.J."/>
            <person name="Black M.L."/>
            <person name="Abuoun M."/>
            <person name="Darby A.C."/>
            <person name="Woodward M.J."/>
            <person name="Parkhill J."/>
            <person name="Turner A.K."/>
            <person name="Bellgard M.I."/>
            <person name="La T."/>
            <person name="Phillips N.D."/>
            <person name="La Ragione R.M."/>
            <person name="Hampson D.J."/>
        </authorList>
    </citation>
    <scope>NUCLEOTIDE SEQUENCE [LARGE SCALE GENOMIC DNA]</scope>
    <source>
        <strain evidence="5">B2904</strain>
    </source>
</reference>
<dbReference type="KEGG" id="bpj:B2904_orf289"/>
<feature type="domain" description="Diacylglycerol glucosyltransferase N-terminal" evidence="4">
    <location>
        <begin position="16"/>
        <end position="180"/>
    </location>
</feature>
<proteinExistence type="inferred from homology"/>
<comment type="similarity">
    <text evidence="1">Belongs to the glycosyltransferase 28 family.</text>
</comment>
<dbReference type="GO" id="GO:0016020">
    <property type="term" value="C:membrane"/>
    <property type="evidence" value="ECO:0007669"/>
    <property type="project" value="GOC"/>
</dbReference>
<evidence type="ECO:0000256" key="3">
    <source>
        <dbReference type="ARBA" id="ARBA00022679"/>
    </source>
</evidence>
<dbReference type="PATRIC" id="fig|1133568.3.peg.286"/>
<evidence type="ECO:0000256" key="2">
    <source>
        <dbReference type="ARBA" id="ARBA00022676"/>
    </source>
</evidence>
<evidence type="ECO:0000313" key="6">
    <source>
        <dbReference type="Proteomes" id="UP000007346"/>
    </source>
</evidence>
<evidence type="ECO:0000256" key="1">
    <source>
        <dbReference type="ARBA" id="ARBA00006962"/>
    </source>
</evidence>
<dbReference type="PANTHER" id="PTHR43025">
    <property type="entry name" value="MONOGALACTOSYLDIACYLGLYCEROL SYNTHASE"/>
    <property type="match status" value="1"/>
</dbReference>
<evidence type="ECO:0000313" key="5">
    <source>
        <dbReference type="EMBL" id="AFR69645.1"/>
    </source>
</evidence>